<evidence type="ECO:0000313" key="2">
    <source>
        <dbReference type="EMBL" id="AHF25075.1"/>
    </source>
</evidence>
<dbReference type="PANTHER" id="PTHR43792:SF1">
    <property type="entry name" value="N-ACETYLTRANSFERASE DOMAIN-CONTAINING PROTEIN"/>
    <property type="match status" value="1"/>
</dbReference>
<dbReference type="PROSITE" id="PS51186">
    <property type="entry name" value="GNAT"/>
    <property type="match status" value="2"/>
</dbReference>
<dbReference type="Gene3D" id="3.40.630.30">
    <property type="match status" value="2"/>
</dbReference>
<dbReference type="PANTHER" id="PTHR43792">
    <property type="entry name" value="GNAT FAMILY, PUTATIVE (AFU_ORTHOLOGUE AFUA_3G00765)-RELATED-RELATED"/>
    <property type="match status" value="1"/>
</dbReference>
<dbReference type="InterPro" id="IPR016181">
    <property type="entry name" value="Acyl_CoA_acyltransferase"/>
</dbReference>
<dbReference type="SUPFAM" id="SSF55729">
    <property type="entry name" value="Acyl-CoA N-acyltransferases (Nat)"/>
    <property type="match status" value="2"/>
</dbReference>
<proteinExistence type="predicted"/>
<dbReference type="GO" id="GO:0016747">
    <property type="term" value="F:acyltransferase activity, transferring groups other than amino-acyl groups"/>
    <property type="evidence" value="ECO:0007669"/>
    <property type="project" value="InterPro"/>
</dbReference>
<accession>W0FPZ0</accession>
<dbReference type="AlphaFoldDB" id="W0FPZ0"/>
<evidence type="ECO:0000259" key="1">
    <source>
        <dbReference type="PROSITE" id="PS51186"/>
    </source>
</evidence>
<name>W0FPZ0_9BACT</name>
<feature type="domain" description="N-acetyltransferase" evidence="1">
    <location>
        <begin position="231"/>
        <end position="386"/>
    </location>
</feature>
<dbReference type="InterPro" id="IPR000182">
    <property type="entry name" value="GNAT_dom"/>
</dbReference>
<sequence>MQPSEELKNVRINQVIRRSLTARRISDRFYFRKRTVTPMNKTGTQRIETHRLILRRYRIEDADDMFSNWASDPEVTKFLTWPTHSSVDVTRFVLNDWISRYGDGGFFNWAIEWKETGRVIGNIAVTVLHDETEAAELGYCMSRAFWGRGIMPEALRAVMDYLFDTVGLNRVEAAHDVNNPKSGRAMEKAGLKLEGIHRSYGKNNLGICDVVIRALTREDRTPKPVRKTAPVTVRFAREEDLESVNELRRQVNELHVAGRPETFKPGFCDELRDYLFTIWKDPNQRIVVAEIEGKVCGLAILNHINRPENPFMFERDFLDIDEFGVDENSRRQGAASAMITFIRDYAKEQGFKRLELNMWEFNRGALAFYEVADFKTYRRYMEIHLK</sequence>
<reference evidence="2" key="1">
    <citation type="journal article" date="2013" name="PLoS ONE">
        <title>Metagenomic insights into the carbohydrate-active enzymes carried by the microorganisms adhering to solid digesta in the rumen of cows.</title>
        <authorList>
            <person name="Wang L."/>
            <person name="Hatem A."/>
            <person name="Catalyurek U.V."/>
            <person name="Morrison M."/>
            <person name="Yu Z."/>
        </authorList>
    </citation>
    <scope>NUCLEOTIDE SEQUENCE</scope>
</reference>
<feature type="domain" description="N-acetyltransferase" evidence="1">
    <location>
        <begin position="52"/>
        <end position="218"/>
    </location>
</feature>
<keyword evidence="2" id="KW-0808">Transferase</keyword>
<dbReference type="Pfam" id="PF13302">
    <property type="entry name" value="Acetyltransf_3"/>
    <property type="match status" value="1"/>
</dbReference>
<dbReference type="EMBL" id="KC246818">
    <property type="protein sequence ID" value="AHF25075.1"/>
    <property type="molecule type" value="Genomic_DNA"/>
</dbReference>
<dbReference type="CDD" id="cd04301">
    <property type="entry name" value="NAT_SF"/>
    <property type="match status" value="1"/>
</dbReference>
<protein>
    <submittedName>
        <fullName evidence="2">GCN5-related N-acetyltransferase</fullName>
    </submittedName>
</protein>
<organism evidence="2">
    <name type="scientific">uncultured bacterium Contig52</name>
    <dbReference type="NCBI Taxonomy" id="1393584"/>
    <lineage>
        <taxon>Bacteria</taxon>
        <taxon>environmental samples</taxon>
    </lineage>
</organism>
<dbReference type="InterPro" id="IPR051531">
    <property type="entry name" value="N-acetyltransferase"/>
</dbReference>
<dbReference type="Pfam" id="PF00583">
    <property type="entry name" value="Acetyltransf_1"/>
    <property type="match status" value="1"/>
</dbReference>